<accession>A0ABQ1ZK78</accession>
<feature type="domain" description="Response regulatory" evidence="10">
    <location>
        <begin position="3"/>
        <end position="121"/>
    </location>
</feature>
<dbReference type="Gene3D" id="3.40.50.2300">
    <property type="match status" value="1"/>
</dbReference>
<keyword evidence="3 8" id="KW-0597">Phosphoprotein</keyword>
<keyword evidence="12" id="KW-1185">Reference proteome</keyword>
<protein>
    <recommendedName>
        <fullName evidence="13">DNA-binding response regulator</fullName>
    </recommendedName>
</protein>
<keyword evidence="2" id="KW-0963">Cytoplasm</keyword>
<dbReference type="InterPro" id="IPR001789">
    <property type="entry name" value="Sig_transdc_resp-reg_receiver"/>
</dbReference>
<evidence type="ECO:0000259" key="9">
    <source>
        <dbReference type="PROSITE" id="PS01124"/>
    </source>
</evidence>
<dbReference type="EMBL" id="BMDD01000001">
    <property type="protein sequence ID" value="GGH68984.1"/>
    <property type="molecule type" value="Genomic_DNA"/>
</dbReference>
<evidence type="ECO:0000256" key="8">
    <source>
        <dbReference type="PROSITE-ProRule" id="PRU00169"/>
    </source>
</evidence>
<dbReference type="InterPro" id="IPR018060">
    <property type="entry name" value="HTH_AraC"/>
</dbReference>
<keyword evidence="6" id="KW-0238">DNA-binding</keyword>
<dbReference type="CDD" id="cd17536">
    <property type="entry name" value="REC_YesN-like"/>
    <property type="match status" value="1"/>
</dbReference>
<organism evidence="11 12">
    <name type="scientific">Saccharibacillus endophyticus</name>
    <dbReference type="NCBI Taxonomy" id="2060666"/>
    <lineage>
        <taxon>Bacteria</taxon>
        <taxon>Bacillati</taxon>
        <taxon>Bacillota</taxon>
        <taxon>Bacilli</taxon>
        <taxon>Bacillales</taxon>
        <taxon>Paenibacillaceae</taxon>
        <taxon>Saccharibacillus</taxon>
    </lineage>
</organism>
<evidence type="ECO:0000256" key="7">
    <source>
        <dbReference type="ARBA" id="ARBA00023163"/>
    </source>
</evidence>
<dbReference type="PROSITE" id="PS01124">
    <property type="entry name" value="HTH_ARAC_FAMILY_2"/>
    <property type="match status" value="1"/>
</dbReference>
<dbReference type="PROSITE" id="PS00041">
    <property type="entry name" value="HTH_ARAC_FAMILY_1"/>
    <property type="match status" value="1"/>
</dbReference>
<sequence>MYEVLLIDDEPFAIEGLKLLIDWEKYGFRIGGTYENGEEAIGRICSDPPDLVVTDIRMPGMDGLRLIEEARSGGNLSTLFVIASGFGDFDYALRAMHLGVSNYLTKPLIEEEAEEMLEKLSRELKERTLKACMARRAEALLEQQALEAALFGKGEQRQNQEAVLERLSQNFSSWCWVKITAESRMLPAVREAIGMIESQEQAGFFLKWIESGSCGVVIGSAESHNAAAEIRRFIEQLLVHLPTESQEQVRLAVGRSVMKPEQLHLSLDSAERAARFSFFDGSQLGFYERTIGMELSCEAPPLGTAERIAGSTEKGSENEVRESLVSIFANFKQRRLDPKLVLVFAEQVVLACASVLKELGGDPESLIRSSPFCGNAPPLPTIDQTQRHLERFCLSCRKEVLLIRECKGGGVQGQVAHFLRSNYTDTFTIQELAERFYVHPAYLGQSFTRRYGVGISEFVHRLRIEEACRLLESSELTFCAIAERLGYKDYRHFLKQFEKKTGVKPTAYRTAVSAR</sequence>
<keyword evidence="4" id="KW-0902">Two-component regulatory system</keyword>
<evidence type="ECO:0000256" key="1">
    <source>
        <dbReference type="ARBA" id="ARBA00004496"/>
    </source>
</evidence>
<name>A0ABQ1ZK78_9BACL</name>
<dbReference type="SUPFAM" id="SSF52172">
    <property type="entry name" value="CheY-like"/>
    <property type="match status" value="1"/>
</dbReference>
<evidence type="ECO:0000256" key="6">
    <source>
        <dbReference type="ARBA" id="ARBA00023125"/>
    </source>
</evidence>
<dbReference type="InterPro" id="IPR009057">
    <property type="entry name" value="Homeodomain-like_sf"/>
</dbReference>
<dbReference type="PANTHER" id="PTHR42713">
    <property type="entry name" value="HISTIDINE KINASE-RELATED"/>
    <property type="match status" value="1"/>
</dbReference>
<dbReference type="InterPro" id="IPR018062">
    <property type="entry name" value="HTH_AraC-typ_CS"/>
</dbReference>
<evidence type="ECO:0000256" key="3">
    <source>
        <dbReference type="ARBA" id="ARBA00022553"/>
    </source>
</evidence>
<feature type="modified residue" description="4-aspartylphosphate" evidence="8">
    <location>
        <position position="55"/>
    </location>
</feature>
<dbReference type="SMART" id="SM00448">
    <property type="entry name" value="REC"/>
    <property type="match status" value="1"/>
</dbReference>
<comment type="subcellular location">
    <subcellularLocation>
        <location evidence="1">Cytoplasm</location>
    </subcellularLocation>
</comment>
<comment type="caution">
    <text evidence="11">The sequence shown here is derived from an EMBL/GenBank/DDBJ whole genome shotgun (WGS) entry which is preliminary data.</text>
</comment>
<dbReference type="SMART" id="SM00342">
    <property type="entry name" value="HTH_ARAC"/>
    <property type="match status" value="1"/>
</dbReference>
<evidence type="ECO:0000256" key="5">
    <source>
        <dbReference type="ARBA" id="ARBA00023015"/>
    </source>
</evidence>
<keyword evidence="5" id="KW-0805">Transcription regulation</keyword>
<evidence type="ECO:0000313" key="12">
    <source>
        <dbReference type="Proteomes" id="UP000605427"/>
    </source>
</evidence>
<dbReference type="Proteomes" id="UP000605427">
    <property type="component" value="Unassembled WGS sequence"/>
</dbReference>
<dbReference type="Pfam" id="PF12833">
    <property type="entry name" value="HTH_18"/>
    <property type="match status" value="1"/>
</dbReference>
<reference evidence="12" key="1">
    <citation type="journal article" date="2019" name="Int. J. Syst. Evol. Microbiol.">
        <title>The Global Catalogue of Microorganisms (GCM) 10K type strain sequencing project: providing services to taxonomists for standard genome sequencing and annotation.</title>
        <authorList>
            <consortium name="The Broad Institute Genomics Platform"/>
            <consortium name="The Broad Institute Genome Sequencing Center for Infectious Disease"/>
            <person name="Wu L."/>
            <person name="Ma J."/>
        </authorList>
    </citation>
    <scope>NUCLEOTIDE SEQUENCE [LARGE SCALE GENOMIC DNA]</scope>
    <source>
        <strain evidence="12">CCM 8702</strain>
    </source>
</reference>
<gene>
    <name evidence="11" type="ORF">GCM10007362_03580</name>
</gene>
<dbReference type="PROSITE" id="PS50110">
    <property type="entry name" value="RESPONSE_REGULATORY"/>
    <property type="match status" value="1"/>
</dbReference>
<keyword evidence="7" id="KW-0804">Transcription</keyword>
<feature type="domain" description="HTH araC/xylS-type" evidence="9">
    <location>
        <begin position="413"/>
        <end position="511"/>
    </location>
</feature>
<evidence type="ECO:0000313" key="11">
    <source>
        <dbReference type="EMBL" id="GGH68984.1"/>
    </source>
</evidence>
<dbReference type="Pfam" id="PF00072">
    <property type="entry name" value="Response_reg"/>
    <property type="match status" value="1"/>
</dbReference>
<dbReference type="InterPro" id="IPR051552">
    <property type="entry name" value="HptR"/>
</dbReference>
<dbReference type="PANTHER" id="PTHR42713:SF3">
    <property type="entry name" value="TRANSCRIPTIONAL REGULATORY PROTEIN HPTR"/>
    <property type="match status" value="1"/>
</dbReference>
<dbReference type="Gene3D" id="1.10.10.60">
    <property type="entry name" value="Homeodomain-like"/>
    <property type="match status" value="2"/>
</dbReference>
<evidence type="ECO:0008006" key="13">
    <source>
        <dbReference type="Google" id="ProtNLM"/>
    </source>
</evidence>
<dbReference type="InterPro" id="IPR011006">
    <property type="entry name" value="CheY-like_superfamily"/>
</dbReference>
<proteinExistence type="predicted"/>
<dbReference type="SUPFAM" id="SSF46689">
    <property type="entry name" value="Homeodomain-like"/>
    <property type="match status" value="1"/>
</dbReference>
<evidence type="ECO:0000256" key="2">
    <source>
        <dbReference type="ARBA" id="ARBA00022490"/>
    </source>
</evidence>
<evidence type="ECO:0000256" key="4">
    <source>
        <dbReference type="ARBA" id="ARBA00023012"/>
    </source>
</evidence>
<evidence type="ECO:0000259" key="10">
    <source>
        <dbReference type="PROSITE" id="PS50110"/>
    </source>
</evidence>
<dbReference type="RefSeq" id="WP_172238216.1">
    <property type="nucleotide sequence ID" value="NZ_BMDD01000001.1"/>
</dbReference>